<accession>A0ABS6AEG6</accession>
<organism evidence="1 2">
    <name type="scientific">Paracoccus marinaquae</name>
    <dbReference type="NCBI Taxonomy" id="2841926"/>
    <lineage>
        <taxon>Bacteria</taxon>
        <taxon>Pseudomonadati</taxon>
        <taxon>Pseudomonadota</taxon>
        <taxon>Alphaproteobacteria</taxon>
        <taxon>Rhodobacterales</taxon>
        <taxon>Paracoccaceae</taxon>
        <taxon>Paracoccus</taxon>
    </lineage>
</organism>
<keyword evidence="2" id="KW-1185">Reference proteome</keyword>
<reference evidence="1" key="1">
    <citation type="submission" date="2021-06" db="EMBL/GenBank/DDBJ databases">
        <title>Paracoccus bacterium XHP0099 sp. nov., isolated from the surface waters of the Yellow Sea.</title>
        <authorList>
            <person name="Xue H."/>
            <person name="Zhang D."/>
        </authorList>
    </citation>
    <scope>NUCLEOTIDE SEQUENCE</scope>
    <source>
        <strain evidence="1">XHP0099</strain>
    </source>
</reference>
<dbReference type="EMBL" id="JAHKNG010000002">
    <property type="protein sequence ID" value="MBU3029000.1"/>
    <property type="molecule type" value="Genomic_DNA"/>
</dbReference>
<protein>
    <submittedName>
        <fullName evidence="1">Uncharacterized protein</fullName>
    </submittedName>
</protein>
<dbReference type="RefSeq" id="WP_216031685.1">
    <property type="nucleotide sequence ID" value="NZ_JAHKNG010000002.1"/>
</dbReference>
<name>A0ABS6AEG6_9RHOB</name>
<dbReference type="Proteomes" id="UP001166191">
    <property type="component" value="Unassembled WGS sequence"/>
</dbReference>
<gene>
    <name evidence="1" type="ORF">KNW02_02570</name>
</gene>
<evidence type="ECO:0000313" key="1">
    <source>
        <dbReference type="EMBL" id="MBU3029000.1"/>
    </source>
</evidence>
<sequence length="249" mass="25532">MTASTQIWTDSARRFAVATRGGSIPVVVAAPSDNPPGTVLLVHGRNGAPGQIQIAEIADAYLARGWRVAAPELPNSVALPESGPPDQVTFSGHTAAAAKAWAWLAGQWPDQPRALAGHSIGAYAIAHLAGATPELQHVLAVSPPLSGRVLLKAREAMGPAAIEAVKREAPGYFAEMATADAAPALARVTAPLAVVTGAEDGLVRLQDARAYFNAAPNGRFFAALPGLHHCPAGEDCGRMLADALVALGA</sequence>
<comment type="caution">
    <text evidence="1">The sequence shown here is derived from an EMBL/GenBank/DDBJ whole genome shotgun (WGS) entry which is preliminary data.</text>
</comment>
<proteinExistence type="predicted"/>
<evidence type="ECO:0000313" key="2">
    <source>
        <dbReference type="Proteomes" id="UP001166191"/>
    </source>
</evidence>